<gene>
    <name evidence="2" type="ORF">LG45_07630</name>
</gene>
<accession>A0A095SUB0</accession>
<dbReference type="eggNOG" id="COG0438">
    <property type="taxonomic scope" value="Bacteria"/>
</dbReference>
<dbReference type="STRING" id="1453498.LG45_07630"/>
<dbReference type="CDD" id="cd03801">
    <property type="entry name" value="GT4_PimA-like"/>
    <property type="match status" value="1"/>
</dbReference>
<protein>
    <submittedName>
        <fullName evidence="2">Glycosyl transferase family 1</fullName>
    </submittedName>
</protein>
<dbReference type="OrthoDB" id="139410at2"/>
<sequence>MKHLLYIGNKLAVHGNTATSIETLGSFLELEGYHLTYASSKKNKIARLLDMVFVTIQSSKKVDYVLIDVYSTQNFWYALLISQLCRILNLKYIAKLHGGALPNRLKLSPLLCDLIFKNAYKITAPSKYLLEVFQLKYSSNLIYIPNTLEIAKYEFLNREIQHPKLLWVRSFSKIYNPKMAITVFSELKKEFPNAELCMVGPDKENLIEECKAYATSLNVAVTFSGKLSKEEWITLSKNYTVFINTTHFDNTPVSVIEAMALGLPVVSTNVGGIPFLLEANKNALLVNDNDVEAMVDAIKLLVTDVNLASTIIQNARDYVEEFDWEKVKYNWFEILT</sequence>
<dbReference type="SUPFAM" id="SSF53756">
    <property type="entry name" value="UDP-Glycosyltransferase/glycogen phosphorylase"/>
    <property type="match status" value="1"/>
</dbReference>
<keyword evidence="3" id="KW-1185">Reference proteome</keyword>
<dbReference type="PANTHER" id="PTHR45947:SF3">
    <property type="entry name" value="SULFOQUINOVOSYL TRANSFERASE SQD2"/>
    <property type="match status" value="1"/>
</dbReference>
<dbReference type="Gene3D" id="3.40.50.2000">
    <property type="entry name" value="Glycogen Phosphorylase B"/>
    <property type="match status" value="2"/>
</dbReference>
<feature type="domain" description="Glycosyl transferase family 1" evidence="1">
    <location>
        <begin position="162"/>
        <end position="317"/>
    </location>
</feature>
<dbReference type="AlphaFoldDB" id="A0A095SUB0"/>
<dbReference type="Proteomes" id="UP000029554">
    <property type="component" value="Unassembled WGS sequence"/>
</dbReference>
<proteinExistence type="predicted"/>
<dbReference type="EMBL" id="JRHH01000003">
    <property type="protein sequence ID" value="KGD68157.1"/>
    <property type="molecule type" value="Genomic_DNA"/>
</dbReference>
<evidence type="ECO:0000313" key="3">
    <source>
        <dbReference type="Proteomes" id="UP000029554"/>
    </source>
</evidence>
<evidence type="ECO:0000259" key="1">
    <source>
        <dbReference type="Pfam" id="PF00534"/>
    </source>
</evidence>
<dbReference type="InterPro" id="IPR001296">
    <property type="entry name" value="Glyco_trans_1"/>
</dbReference>
<organism evidence="2 3">
    <name type="scientific">Flavobacterium aquatile LMG 4008 = ATCC 11947</name>
    <dbReference type="NCBI Taxonomy" id="1453498"/>
    <lineage>
        <taxon>Bacteria</taxon>
        <taxon>Pseudomonadati</taxon>
        <taxon>Bacteroidota</taxon>
        <taxon>Flavobacteriia</taxon>
        <taxon>Flavobacteriales</taxon>
        <taxon>Flavobacteriaceae</taxon>
        <taxon>Flavobacterium</taxon>
    </lineage>
</organism>
<dbReference type="InterPro" id="IPR050194">
    <property type="entry name" value="Glycosyltransferase_grp1"/>
</dbReference>
<reference evidence="2 3" key="1">
    <citation type="submission" date="2014-09" db="EMBL/GenBank/DDBJ databases">
        <title>Whole Genome Shotgun of Flavobacterium aquatile LMG 4008.</title>
        <authorList>
            <person name="Gale A.N."/>
            <person name="Pipes S.E."/>
            <person name="Newman J.D."/>
        </authorList>
    </citation>
    <scope>NUCLEOTIDE SEQUENCE [LARGE SCALE GENOMIC DNA]</scope>
    <source>
        <strain evidence="2 3">LMG 4008</strain>
    </source>
</reference>
<keyword evidence="2" id="KW-0808">Transferase</keyword>
<evidence type="ECO:0000313" key="2">
    <source>
        <dbReference type="EMBL" id="KGD68157.1"/>
    </source>
</evidence>
<dbReference type="GO" id="GO:0016757">
    <property type="term" value="F:glycosyltransferase activity"/>
    <property type="evidence" value="ECO:0007669"/>
    <property type="project" value="InterPro"/>
</dbReference>
<dbReference type="RefSeq" id="WP_035125792.1">
    <property type="nucleotide sequence ID" value="NZ_JRHH01000003.1"/>
</dbReference>
<dbReference type="Pfam" id="PF00534">
    <property type="entry name" value="Glycos_transf_1"/>
    <property type="match status" value="1"/>
</dbReference>
<comment type="caution">
    <text evidence="2">The sequence shown here is derived from an EMBL/GenBank/DDBJ whole genome shotgun (WGS) entry which is preliminary data.</text>
</comment>
<dbReference type="PANTHER" id="PTHR45947">
    <property type="entry name" value="SULFOQUINOVOSYL TRANSFERASE SQD2"/>
    <property type="match status" value="1"/>
</dbReference>
<name>A0A095SUB0_9FLAO</name>